<gene>
    <name evidence="3" type="primary">HaOG216863</name>
    <name evidence="2" type="synonym">HaOG216862</name>
    <name evidence="2" type="ORF">B5X24_HaOG216862</name>
    <name evidence="3" type="ORF">B5X24_HaOG216863</name>
</gene>
<sequence length="136" mass="14552">MSQACHKACGRRRAWGARAALTGTPGPRPCSPCSACSSSTRASCSCTRCCTGAGATCARAPPPAPPGPRASRMARVVTVPDPKFTQTLLLHSAWLVFLYMLMLTLFELIELLRPKPRAACSCVPQLAGARTRRHTR</sequence>
<evidence type="ECO:0000256" key="1">
    <source>
        <dbReference type="SAM" id="Phobius"/>
    </source>
</evidence>
<dbReference type="EMBL" id="KZ149891">
    <property type="protein sequence ID" value="PZC79047.1"/>
    <property type="molecule type" value="Genomic_DNA"/>
</dbReference>
<keyword evidence="4" id="KW-1185">Reference proteome</keyword>
<dbReference type="AlphaFoldDB" id="A0A2W1BVG3"/>
<name>A0A2W1BVG3_HELAM</name>
<proteinExistence type="predicted"/>
<reference evidence="3 4" key="1">
    <citation type="journal article" date="2017" name="BMC Biol.">
        <title>Genomic innovations, transcriptional plasticity and gene loss underlying the evolution and divergence of two highly polyphagous and invasive Helicoverpa pest species.</title>
        <authorList>
            <person name="Pearce S.L."/>
            <person name="Clarke D.F."/>
            <person name="East P.D."/>
            <person name="Elfekih S."/>
            <person name="Gordon K.H."/>
            <person name="Jermiin L.S."/>
            <person name="McGaughran A."/>
            <person name="Oakeshott J.G."/>
            <person name="Papanikolaou A."/>
            <person name="Perera O.P."/>
            <person name="Rane R.V."/>
            <person name="Richards S."/>
            <person name="Tay W.T."/>
            <person name="Walsh T.K."/>
            <person name="Anderson A."/>
            <person name="Anderson C.J."/>
            <person name="Asgari S."/>
            <person name="Board P.G."/>
            <person name="Bretschneider A."/>
            <person name="Campbell P.M."/>
            <person name="Chertemps T."/>
            <person name="Christeller J.T."/>
            <person name="Coppin C.W."/>
            <person name="Downes S.J."/>
            <person name="Duan G."/>
            <person name="Farnsworth C.A."/>
            <person name="Good R.T."/>
            <person name="Han L.B."/>
            <person name="Han Y.C."/>
            <person name="Hatje K."/>
            <person name="Horne I."/>
            <person name="Huang Y.P."/>
            <person name="Hughes D.S."/>
            <person name="Jacquin-Joly E."/>
            <person name="James W."/>
            <person name="Jhangiani S."/>
            <person name="Kollmar M."/>
            <person name="Kuwar S.S."/>
            <person name="Li S."/>
            <person name="Liu N.Y."/>
            <person name="Maibeche M.T."/>
            <person name="Miller J.R."/>
            <person name="Montagne N."/>
            <person name="Perry T."/>
            <person name="Qu J."/>
            <person name="Song S.V."/>
            <person name="Sutton G.G."/>
            <person name="Vogel H."/>
            <person name="Walenz B.P."/>
            <person name="Xu W."/>
            <person name="Zhang H.J."/>
            <person name="Zou Z."/>
            <person name="Batterham P."/>
            <person name="Edwards O.R."/>
            <person name="Feyereisen R."/>
            <person name="Gibbs R.A."/>
            <person name="Heckel D.G."/>
            <person name="McGrath A."/>
            <person name="Robin C."/>
            <person name="Scherer S.E."/>
            <person name="Worley K.C."/>
            <person name="Wu Y.D."/>
        </authorList>
    </citation>
    <scope>NUCLEOTIDE SEQUENCE [LARGE SCALE GENOMIC DNA]</scope>
    <source>
        <strain evidence="3">Harm_GR_Male_#8</strain>
        <tissue evidence="3">Whole organism</tissue>
    </source>
</reference>
<reference evidence="3" key="2">
    <citation type="submission" date="2017-05" db="EMBL/GenBank/DDBJ databases">
        <authorList>
            <person name="Song R."/>
            <person name="Chenine A.L."/>
            <person name="Ruprecht R.M."/>
        </authorList>
    </citation>
    <scope>NUCLEOTIDE SEQUENCE</scope>
    <source>
        <strain evidence="3">Harm_GR_Male_#8</strain>
        <tissue evidence="3">Whole organism</tissue>
    </source>
</reference>
<evidence type="ECO:0000313" key="2">
    <source>
        <dbReference type="EMBL" id="PZC79047.1"/>
    </source>
</evidence>
<protein>
    <submittedName>
        <fullName evidence="3">Uncharacterized protein</fullName>
    </submittedName>
</protein>
<keyword evidence="1" id="KW-0472">Membrane</keyword>
<dbReference type="Proteomes" id="UP000249218">
    <property type="component" value="Unassembled WGS sequence"/>
</dbReference>
<feature type="transmembrane region" description="Helical" evidence="1">
    <location>
        <begin position="88"/>
        <end position="109"/>
    </location>
</feature>
<keyword evidence="1" id="KW-1133">Transmembrane helix</keyword>
<dbReference type="EMBL" id="KZ149891">
    <property type="protein sequence ID" value="PZC79048.1"/>
    <property type="molecule type" value="Genomic_DNA"/>
</dbReference>
<evidence type="ECO:0000313" key="3">
    <source>
        <dbReference type="EMBL" id="PZC79048.1"/>
    </source>
</evidence>
<evidence type="ECO:0000313" key="4">
    <source>
        <dbReference type="Proteomes" id="UP000249218"/>
    </source>
</evidence>
<organism evidence="3 4">
    <name type="scientific">Helicoverpa armigera</name>
    <name type="common">Cotton bollworm</name>
    <name type="synonym">Heliothis armigera</name>
    <dbReference type="NCBI Taxonomy" id="29058"/>
    <lineage>
        <taxon>Eukaryota</taxon>
        <taxon>Metazoa</taxon>
        <taxon>Ecdysozoa</taxon>
        <taxon>Arthropoda</taxon>
        <taxon>Hexapoda</taxon>
        <taxon>Insecta</taxon>
        <taxon>Pterygota</taxon>
        <taxon>Neoptera</taxon>
        <taxon>Endopterygota</taxon>
        <taxon>Lepidoptera</taxon>
        <taxon>Glossata</taxon>
        <taxon>Ditrysia</taxon>
        <taxon>Noctuoidea</taxon>
        <taxon>Noctuidae</taxon>
        <taxon>Heliothinae</taxon>
        <taxon>Helicoverpa</taxon>
    </lineage>
</organism>
<accession>A0A2W1BVG3</accession>
<keyword evidence="1" id="KW-0812">Transmembrane</keyword>